<dbReference type="AlphaFoldDB" id="A0A7S3MNL8"/>
<sequence>MLHVLAYGGGRLGAVRRLAGLAQERVRQVTALDRCVAAILVLPAVLDEGNLVVPPHDVAPVRLVVFLELGIELQVLSDAHHDVLGGHSWVSLVAALVPLALTEVEGAHAESNIDNCALFRSSVLELDAGKLGVLVSGQEQDAALGQLIEEVAGREVVFISQVSERLLVTVDKLELERRDLERQHQALRLQVEQRSRVIDATKFPALVGVVSAARLLHSHRGELQCRELNHARRERESGDLTGVVVAPLVGLVVPNGDLDFGGILTHVDVLGQSELYFNTDVCSNVSGGVREGNVPQPLLHGQNRAHCPLGSLLALLGELIHLEVDDATDNEVILDLVRRQIVVACPKSAQNDLRASLLLGQLAHMVAEFDIVTILVARKHIGPNSEQNVVRGSDQVQDVHARLVTLCATLVLVLVLGDLLRGQLRVNVHEFEDFGADLIELLELDVAEHLDVVVAPRFRPPVVHGLGLTKLVLHGADHVLGDLAHVHGLVDILVGLLLPLRDESVQIRLSVDVRQRVARQCFRLIHSDDAESRSMSRIGFHLCRSL</sequence>
<evidence type="ECO:0000313" key="2">
    <source>
        <dbReference type="EMBL" id="CAE0313431.1"/>
    </source>
</evidence>
<evidence type="ECO:0000313" key="3">
    <source>
        <dbReference type="EMBL" id="CAE0313432.1"/>
    </source>
</evidence>
<keyword evidence="1" id="KW-0175">Coiled coil</keyword>
<evidence type="ECO:0000256" key="1">
    <source>
        <dbReference type="SAM" id="Coils"/>
    </source>
</evidence>
<dbReference type="EMBL" id="HBIE01027742">
    <property type="protein sequence ID" value="CAE0313431.1"/>
    <property type="molecule type" value="Transcribed_RNA"/>
</dbReference>
<feature type="coiled-coil region" evidence="1">
    <location>
        <begin position="163"/>
        <end position="190"/>
    </location>
</feature>
<name>A0A7S3MNL8_9SPIT</name>
<accession>A0A7S3MNL8</accession>
<organism evidence="2">
    <name type="scientific">Favella ehrenbergii</name>
    <dbReference type="NCBI Taxonomy" id="182087"/>
    <lineage>
        <taxon>Eukaryota</taxon>
        <taxon>Sar</taxon>
        <taxon>Alveolata</taxon>
        <taxon>Ciliophora</taxon>
        <taxon>Intramacronucleata</taxon>
        <taxon>Spirotrichea</taxon>
        <taxon>Choreotrichia</taxon>
        <taxon>Tintinnida</taxon>
        <taxon>Xystonellidae</taxon>
        <taxon>Favella</taxon>
    </lineage>
</organism>
<protein>
    <submittedName>
        <fullName evidence="2">Uncharacterized protein</fullName>
    </submittedName>
</protein>
<dbReference type="EMBL" id="HBIE01027743">
    <property type="protein sequence ID" value="CAE0313432.1"/>
    <property type="molecule type" value="Transcribed_RNA"/>
</dbReference>
<proteinExistence type="predicted"/>
<reference evidence="2" key="1">
    <citation type="submission" date="2021-01" db="EMBL/GenBank/DDBJ databases">
        <authorList>
            <person name="Corre E."/>
            <person name="Pelletier E."/>
            <person name="Niang G."/>
            <person name="Scheremetjew M."/>
            <person name="Finn R."/>
            <person name="Kale V."/>
            <person name="Holt S."/>
            <person name="Cochrane G."/>
            <person name="Meng A."/>
            <person name="Brown T."/>
            <person name="Cohen L."/>
        </authorList>
    </citation>
    <scope>NUCLEOTIDE SEQUENCE</scope>
    <source>
        <strain evidence="2">Fehren 1</strain>
    </source>
</reference>
<gene>
    <name evidence="2" type="ORF">FEHR0123_LOCUS8355</name>
    <name evidence="3" type="ORF">FEHR0123_LOCUS8356</name>
</gene>